<keyword evidence="2" id="KW-1185">Reference proteome</keyword>
<reference evidence="1" key="1">
    <citation type="submission" date="2020-05" db="EMBL/GenBank/DDBJ databases">
        <title>Large-scale comparative analyses of tick genomes elucidate their genetic diversity and vector capacities.</title>
        <authorList>
            <person name="Jia N."/>
            <person name="Wang J."/>
            <person name="Shi W."/>
            <person name="Du L."/>
            <person name="Sun Y."/>
            <person name="Zhan W."/>
            <person name="Jiang J."/>
            <person name="Wang Q."/>
            <person name="Zhang B."/>
            <person name="Ji P."/>
            <person name="Sakyi L.B."/>
            <person name="Cui X."/>
            <person name="Yuan T."/>
            <person name="Jiang B."/>
            <person name="Yang W."/>
            <person name="Lam T.T.-Y."/>
            <person name="Chang Q."/>
            <person name="Ding S."/>
            <person name="Wang X."/>
            <person name="Zhu J."/>
            <person name="Ruan X."/>
            <person name="Zhao L."/>
            <person name="Wei J."/>
            <person name="Que T."/>
            <person name="Du C."/>
            <person name="Cheng J."/>
            <person name="Dai P."/>
            <person name="Han X."/>
            <person name="Huang E."/>
            <person name="Gao Y."/>
            <person name="Liu J."/>
            <person name="Shao H."/>
            <person name="Ye R."/>
            <person name="Li L."/>
            <person name="Wei W."/>
            <person name="Wang X."/>
            <person name="Wang C."/>
            <person name="Yang T."/>
            <person name="Huo Q."/>
            <person name="Li W."/>
            <person name="Guo W."/>
            <person name="Chen H."/>
            <person name="Zhou L."/>
            <person name="Ni X."/>
            <person name="Tian J."/>
            <person name="Zhou Y."/>
            <person name="Sheng Y."/>
            <person name="Liu T."/>
            <person name="Pan Y."/>
            <person name="Xia L."/>
            <person name="Li J."/>
            <person name="Zhao F."/>
            <person name="Cao W."/>
        </authorList>
    </citation>
    <scope>NUCLEOTIDE SEQUENCE</scope>
    <source>
        <strain evidence="1">Hyas-2018</strain>
    </source>
</reference>
<protein>
    <submittedName>
        <fullName evidence="1">Uncharacterized protein</fullName>
    </submittedName>
</protein>
<dbReference type="EMBL" id="CM023484">
    <property type="protein sequence ID" value="KAH6931971.1"/>
    <property type="molecule type" value="Genomic_DNA"/>
</dbReference>
<evidence type="ECO:0000313" key="1">
    <source>
        <dbReference type="EMBL" id="KAH6931971.1"/>
    </source>
</evidence>
<organism evidence="1 2">
    <name type="scientific">Hyalomma asiaticum</name>
    <name type="common">Tick</name>
    <dbReference type="NCBI Taxonomy" id="266040"/>
    <lineage>
        <taxon>Eukaryota</taxon>
        <taxon>Metazoa</taxon>
        <taxon>Ecdysozoa</taxon>
        <taxon>Arthropoda</taxon>
        <taxon>Chelicerata</taxon>
        <taxon>Arachnida</taxon>
        <taxon>Acari</taxon>
        <taxon>Parasitiformes</taxon>
        <taxon>Ixodida</taxon>
        <taxon>Ixodoidea</taxon>
        <taxon>Ixodidae</taxon>
        <taxon>Hyalomminae</taxon>
        <taxon>Hyalomma</taxon>
    </lineage>
</organism>
<gene>
    <name evidence="1" type="ORF">HPB50_001861</name>
</gene>
<name>A0ACB7SDG7_HYAAI</name>
<comment type="caution">
    <text evidence="1">The sequence shown here is derived from an EMBL/GenBank/DDBJ whole genome shotgun (WGS) entry which is preliminary data.</text>
</comment>
<dbReference type="Proteomes" id="UP000821845">
    <property type="component" value="Chromosome 4"/>
</dbReference>
<sequence length="398" mass="42619">MNHNSPSPPSGPRVAQPHLLDSLWSVPLATAAAAFLSTVGVSNYGLFYVVYMNHYGVTREEASWPGSIHCIISHVIAIGSGTMVIMLSVYNAVYFMKYRGLATGFKFVGWSLSGLAFPPILTVLFQTYGFRGGMLVLSGIVMNVMVFIMLLNNPRPFICCASTTKANSHKESASVVHEAEKVRPRPENMSNESQSKPPETHGLCRVLLCSAIAPLKAPIFYAFLPSFVLCDYGDMLLSTTIVDYAVDKGFTAVQAKNLIICISLAGLLGRILLPLAADRGYLRRSALVALCYFAIALACMALPHAQSVASVWFLCFVAAAQFGCILTMKNVLVADYLGIENIAAAMGATGVAMLPLLLGNPSIVEDESCPAVVEAMGEKVDYAISSSDIDIASLVPGK</sequence>
<proteinExistence type="predicted"/>
<accession>A0ACB7SDG7</accession>
<evidence type="ECO:0000313" key="2">
    <source>
        <dbReference type="Proteomes" id="UP000821845"/>
    </source>
</evidence>